<evidence type="ECO:0000313" key="1">
    <source>
        <dbReference type="EMBL" id="EGQ26922.1"/>
    </source>
</evidence>
<evidence type="ECO:0000313" key="2">
    <source>
        <dbReference type="Proteomes" id="UP000005316"/>
    </source>
</evidence>
<dbReference type="HOGENOM" id="CLU_166888_0_0_9"/>
<comment type="caution">
    <text evidence="1">The sequence shown here is derived from an EMBL/GenBank/DDBJ whole genome shotgun (WGS) entry which is preliminary data.</text>
</comment>
<name>F9DQI4_9BACL</name>
<protein>
    <submittedName>
        <fullName evidence="1">Uncharacterized protein</fullName>
    </submittedName>
</protein>
<reference evidence="1 2" key="1">
    <citation type="submission" date="2011-04" db="EMBL/GenBank/DDBJ databases">
        <authorList>
            <person name="Muzny D."/>
            <person name="Qin X."/>
            <person name="Deng J."/>
            <person name="Jiang H."/>
            <person name="Liu Y."/>
            <person name="Qu J."/>
            <person name="Song X.-Z."/>
            <person name="Zhang L."/>
            <person name="Thornton R."/>
            <person name="Coyle M."/>
            <person name="Francisco L."/>
            <person name="Jackson L."/>
            <person name="Javaid M."/>
            <person name="Korchina V."/>
            <person name="Kovar C."/>
            <person name="Mata R."/>
            <person name="Mathew T."/>
            <person name="Ngo R."/>
            <person name="Nguyen L."/>
            <person name="Nguyen N."/>
            <person name="Okwuonu G."/>
            <person name="Ongeri F."/>
            <person name="Pham C."/>
            <person name="Simmons D."/>
            <person name="Wilczek-Boney K."/>
            <person name="Hale W."/>
            <person name="Jakkamsetti A."/>
            <person name="Pham P."/>
            <person name="Ruth R."/>
            <person name="San Lucas F."/>
            <person name="Warren J."/>
            <person name="Zhang J."/>
            <person name="Zhao Z."/>
            <person name="Zhou C."/>
            <person name="Zhu D."/>
            <person name="Lee S."/>
            <person name="Bess C."/>
            <person name="Blankenburg K."/>
            <person name="Forbes L."/>
            <person name="Fu Q."/>
            <person name="Gubbala S."/>
            <person name="Hirani K."/>
            <person name="Jayaseelan J.C."/>
            <person name="Lara F."/>
            <person name="Munidasa M."/>
            <person name="Palculict T."/>
            <person name="Patil S."/>
            <person name="Pu L.-L."/>
            <person name="Saada N."/>
            <person name="Tang L."/>
            <person name="Weissenberger G."/>
            <person name="Zhu Y."/>
            <person name="Hemphill L."/>
            <person name="Shang Y."/>
            <person name="Youmans B."/>
            <person name="Ayvaz T."/>
            <person name="Ross M."/>
            <person name="Santibanez J."/>
            <person name="Aqrawi P."/>
            <person name="Gross S."/>
            <person name="Joshi V."/>
            <person name="Fowler G."/>
            <person name="Nazareth L."/>
            <person name="Reid J."/>
            <person name="Worley K."/>
            <person name="Petrosino J."/>
            <person name="Highlander S."/>
            <person name="Gibbs R."/>
        </authorList>
    </citation>
    <scope>NUCLEOTIDE SEQUENCE [LARGE SCALE GENOMIC DNA]</scope>
    <source>
        <strain evidence="1 2">2681</strain>
    </source>
</reference>
<dbReference type="Proteomes" id="UP000005316">
    <property type="component" value="Unassembled WGS sequence"/>
</dbReference>
<proteinExistence type="predicted"/>
<dbReference type="eggNOG" id="ENOG50333BU">
    <property type="taxonomic scope" value="Bacteria"/>
</dbReference>
<accession>F9DQI4</accession>
<organism evidence="1 2">
    <name type="scientific">Sporosarcina newyorkensis 2681</name>
    <dbReference type="NCBI Taxonomy" id="1027292"/>
    <lineage>
        <taxon>Bacteria</taxon>
        <taxon>Bacillati</taxon>
        <taxon>Bacillota</taxon>
        <taxon>Bacilli</taxon>
        <taxon>Bacillales</taxon>
        <taxon>Caryophanaceae</taxon>
        <taxon>Sporosarcina</taxon>
    </lineage>
</organism>
<dbReference type="EMBL" id="AFPZ01000026">
    <property type="protein sequence ID" value="EGQ26922.1"/>
    <property type="molecule type" value="Genomic_DNA"/>
</dbReference>
<sequence length="119" mass="14045">MQLFVKLFAYDMIRDTGGFIMSNSADQLIHSISYVSIQRVVDRLEQTYLKSFHSIHLFQDRITTSQRTFPLEHVFDLSYRPFSGQTGLFYLHTHEGVFTFEVVDNPDRFIKLFKEIQSN</sequence>
<gene>
    <name evidence="1" type="ORF">HMPREF9372_1064</name>
</gene>
<dbReference type="STRING" id="759851.SAMN04244570_1596"/>
<dbReference type="AlphaFoldDB" id="F9DQI4"/>